<accession>A0A8U0A376</accession>
<dbReference type="Proteomes" id="UP000831768">
    <property type="component" value="Chromosome"/>
</dbReference>
<dbReference type="InterPro" id="IPR002744">
    <property type="entry name" value="MIP18-like"/>
</dbReference>
<organism evidence="3 4">
    <name type="scientific">Halocatena salina</name>
    <dbReference type="NCBI Taxonomy" id="2934340"/>
    <lineage>
        <taxon>Archaea</taxon>
        <taxon>Methanobacteriati</taxon>
        <taxon>Methanobacteriota</taxon>
        <taxon>Stenosarchaea group</taxon>
        <taxon>Halobacteria</taxon>
        <taxon>Halobacteriales</taxon>
        <taxon>Natronomonadaceae</taxon>
        <taxon>Halocatena</taxon>
    </lineage>
</organism>
<proteinExistence type="predicted"/>
<dbReference type="EMBL" id="CP096019">
    <property type="protein sequence ID" value="UPM43655.1"/>
    <property type="molecule type" value="Genomic_DNA"/>
</dbReference>
<dbReference type="PANTHER" id="PTHR42831">
    <property type="entry name" value="FE-S PROTEIN MATURATION AUXILIARY FACTOR YITW"/>
    <property type="match status" value="1"/>
</dbReference>
<dbReference type="InterPro" id="IPR052339">
    <property type="entry name" value="Fe-S_Maturation_MIP18"/>
</dbReference>
<evidence type="ECO:0000259" key="2">
    <source>
        <dbReference type="Pfam" id="PF01883"/>
    </source>
</evidence>
<name>A0A8U0A376_9EURY</name>
<evidence type="ECO:0000313" key="4">
    <source>
        <dbReference type="Proteomes" id="UP000831768"/>
    </source>
</evidence>
<evidence type="ECO:0000313" key="3">
    <source>
        <dbReference type="EMBL" id="UPM43655.1"/>
    </source>
</evidence>
<dbReference type="AlphaFoldDB" id="A0A8U0A376"/>
<dbReference type="SUPFAM" id="SSF117916">
    <property type="entry name" value="Fe-S cluster assembly (FSCA) domain-like"/>
    <property type="match status" value="1"/>
</dbReference>
<dbReference type="InterPro" id="IPR034904">
    <property type="entry name" value="FSCA_dom_sf"/>
</dbReference>
<feature type="domain" description="MIP18 family-like" evidence="2">
    <location>
        <begin position="48"/>
        <end position="118"/>
    </location>
</feature>
<sequence>MPDNPSPSVESPDEPQTGYCPYTQYEYERDGTADDLPATGESARGLKRSVWEALYEVEDPEMPISVVDLGLIYGVEIEADHVLVEMTLTYTGCPAREMLLSDVQSAVEAVEDVEDCSVRLVWTPEWSLEFITEDGANALESFGVSVP</sequence>
<feature type="region of interest" description="Disordered" evidence="1">
    <location>
        <begin position="1"/>
        <end position="21"/>
    </location>
</feature>
<dbReference type="Gene3D" id="3.30.300.130">
    <property type="entry name" value="Fe-S cluster assembly (FSCA)"/>
    <property type="match status" value="1"/>
</dbReference>
<evidence type="ECO:0000256" key="1">
    <source>
        <dbReference type="SAM" id="MobiDB-lite"/>
    </source>
</evidence>
<gene>
    <name evidence="3" type="ORF">MW046_04205</name>
</gene>
<dbReference type="KEGG" id="haad:MW046_04205"/>
<dbReference type="NCBIfam" id="NF041868">
    <property type="entry name" value="paad_haloarch"/>
    <property type="match status" value="1"/>
</dbReference>
<dbReference type="GeneID" id="71927222"/>
<protein>
    <submittedName>
        <fullName evidence="3">Metal-sulfur cluster assembly factor</fullName>
    </submittedName>
</protein>
<dbReference type="Pfam" id="PF01883">
    <property type="entry name" value="FeS_assembly_P"/>
    <property type="match status" value="1"/>
</dbReference>
<dbReference type="RefSeq" id="WP_247994317.1">
    <property type="nucleotide sequence ID" value="NZ_CP096019.1"/>
</dbReference>
<reference evidence="3" key="1">
    <citation type="submission" date="2022-04" db="EMBL/GenBank/DDBJ databases">
        <title>Halocatena sp. nov., isolated from a salt lake.</title>
        <authorList>
            <person name="Cui H.-L."/>
        </authorList>
    </citation>
    <scope>NUCLEOTIDE SEQUENCE</scope>
    <source>
        <strain evidence="3">AD-1</strain>
    </source>
</reference>
<dbReference type="PANTHER" id="PTHR42831:SF1">
    <property type="entry name" value="FE-S PROTEIN MATURATION AUXILIARY FACTOR YITW"/>
    <property type="match status" value="1"/>
</dbReference>
<keyword evidence="4" id="KW-1185">Reference proteome</keyword>